<comment type="caution">
    <text evidence="6">The sequence shown here is derived from an EMBL/GenBank/DDBJ whole genome shotgun (WGS) entry which is preliminary data.</text>
</comment>
<dbReference type="RefSeq" id="WP_006977391.1">
    <property type="nucleotide sequence ID" value="NZ_ABVL01000001.1"/>
</dbReference>
<dbReference type="Proteomes" id="UP000005824">
    <property type="component" value="Unassembled WGS sequence"/>
</dbReference>
<protein>
    <submittedName>
        <fullName evidence="6">RNA polymerase, sigma-24 subunit, ECF subfamily</fullName>
    </submittedName>
</protein>
<dbReference type="InterPro" id="IPR007627">
    <property type="entry name" value="RNA_pol_sigma70_r2"/>
</dbReference>
<dbReference type="Pfam" id="PF04542">
    <property type="entry name" value="Sigma70_r2"/>
    <property type="match status" value="1"/>
</dbReference>
<dbReference type="NCBIfam" id="TIGR02937">
    <property type="entry name" value="sigma70-ECF"/>
    <property type="match status" value="1"/>
</dbReference>
<proteinExistence type="predicted"/>
<evidence type="ECO:0000256" key="3">
    <source>
        <dbReference type="ARBA" id="ARBA00023125"/>
    </source>
</evidence>
<keyword evidence="1" id="KW-0805">Transcription regulation</keyword>
<gene>
    <name evidence="6" type="ORF">CfE428DRAFT_0064</name>
</gene>
<evidence type="ECO:0000313" key="7">
    <source>
        <dbReference type="Proteomes" id="UP000005824"/>
    </source>
</evidence>
<dbReference type="STRING" id="497964.CfE428DRAFT_0064"/>
<dbReference type="InterPro" id="IPR039425">
    <property type="entry name" value="RNA_pol_sigma-70-like"/>
</dbReference>
<dbReference type="GO" id="GO:0016987">
    <property type="term" value="F:sigma factor activity"/>
    <property type="evidence" value="ECO:0007669"/>
    <property type="project" value="UniProtKB-KW"/>
</dbReference>
<dbReference type="InterPro" id="IPR014284">
    <property type="entry name" value="RNA_pol_sigma-70_dom"/>
</dbReference>
<dbReference type="PANTHER" id="PTHR43133">
    <property type="entry name" value="RNA POLYMERASE ECF-TYPE SIGMA FACTO"/>
    <property type="match status" value="1"/>
</dbReference>
<evidence type="ECO:0000259" key="5">
    <source>
        <dbReference type="Pfam" id="PF04542"/>
    </source>
</evidence>
<dbReference type="EMBL" id="ABVL01000001">
    <property type="protein sequence ID" value="EDY21939.1"/>
    <property type="molecule type" value="Genomic_DNA"/>
</dbReference>
<dbReference type="PANTHER" id="PTHR43133:SF8">
    <property type="entry name" value="RNA POLYMERASE SIGMA FACTOR HI_1459-RELATED"/>
    <property type="match status" value="1"/>
</dbReference>
<sequence>MKAPTPATGPRLNATRKSLVERLKNWEDQRNWQEFFETYWRLIYGVARQSGLTDAEAQDVVQETVITVAKNITKYEREAGSFKGWLLHITRWRIADQFRKRAPATAQHPTRGTASRETATIERVPDGFDIRTTWDQEWQQHVFQAALQRVKRRADAKHYQIFDCLVVKQWTAAKVAASLSVSIAQVYIVKHRLSAQLKKEVAALEKSH</sequence>
<evidence type="ECO:0000256" key="2">
    <source>
        <dbReference type="ARBA" id="ARBA00023082"/>
    </source>
</evidence>
<feature type="domain" description="RNA polymerase sigma-70 region 2" evidence="5">
    <location>
        <begin position="36"/>
        <end position="102"/>
    </location>
</feature>
<dbReference type="Gene3D" id="1.10.1740.10">
    <property type="match status" value="1"/>
</dbReference>
<keyword evidence="7" id="KW-1185">Reference proteome</keyword>
<dbReference type="GO" id="GO:0003677">
    <property type="term" value="F:DNA binding"/>
    <property type="evidence" value="ECO:0007669"/>
    <property type="project" value="UniProtKB-KW"/>
</dbReference>
<organism evidence="6 7">
    <name type="scientific">Chthoniobacter flavus Ellin428</name>
    <dbReference type="NCBI Taxonomy" id="497964"/>
    <lineage>
        <taxon>Bacteria</taxon>
        <taxon>Pseudomonadati</taxon>
        <taxon>Verrucomicrobiota</taxon>
        <taxon>Spartobacteria</taxon>
        <taxon>Chthoniobacterales</taxon>
        <taxon>Chthoniobacteraceae</taxon>
        <taxon>Chthoniobacter</taxon>
    </lineage>
</organism>
<keyword evidence="2" id="KW-0731">Sigma factor</keyword>
<keyword evidence="3" id="KW-0238">DNA-binding</keyword>
<dbReference type="InParanoid" id="B4CTP3"/>
<evidence type="ECO:0000256" key="1">
    <source>
        <dbReference type="ARBA" id="ARBA00023015"/>
    </source>
</evidence>
<dbReference type="eggNOG" id="COG1595">
    <property type="taxonomic scope" value="Bacteria"/>
</dbReference>
<evidence type="ECO:0000256" key="4">
    <source>
        <dbReference type="ARBA" id="ARBA00023163"/>
    </source>
</evidence>
<name>B4CTP3_9BACT</name>
<accession>B4CTP3</accession>
<keyword evidence="4" id="KW-0804">Transcription</keyword>
<dbReference type="SUPFAM" id="SSF88946">
    <property type="entry name" value="Sigma2 domain of RNA polymerase sigma factors"/>
    <property type="match status" value="1"/>
</dbReference>
<dbReference type="GO" id="GO:0006352">
    <property type="term" value="P:DNA-templated transcription initiation"/>
    <property type="evidence" value="ECO:0007669"/>
    <property type="project" value="InterPro"/>
</dbReference>
<dbReference type="InterPro" id="IPR013325">
    <property type="entry name" value="RNA_pol_sigma_r2"/>
</dbReference>
<reference evidence="6 7" key="1">
    <citation type="journal article" date="2011" name="J. Bacteriol.">
        <title>Genome sequence of Chthoniobacter flavus Ellin428, an aerobic heterotrophic soil bacterium.</title>
        <authorList>
            <person name="Kant R."/>
            <person name="van Passel M.W."/>
            <person name="Palva A."/>
            <person name="Lucas S."/>
            <person name="Lapidus A."/>
            <person name="Glavina Del Rio T."/>
            <person name="Dalin E."/>
            <person name="Tice H."/>
            <person name="Bruce D."/>
            <person name="Goodwin L."/>
            <person name="Pitluck S."/>
            <person name="Larimer F.W."/>
            <person name="Land M.L."/>
            <person name="Hauser L."/>
            <person name="Sangwan P."/>
            <person name="de Vos W.M."/>
            <person name="Janssen P.H."/>
            <person name="Smidt H."/>
        </authorList>
    </citation>
    <scope>NUCLEOTIDE SEQUENCE [LARGE SCALE GENOMIC DNA]</scope>
    <source>
        <strain evidence="6 7">Ellin428</strain>
    </source>
</reference>
<dbReference type="AlphaFoldDB" id="B4CTP3"/>
<evidence type="ECO:0000313" key="6">
    <source>
        <dbReference type="EMBL" id="EDY21939.1"/>
    </source>
</evidence>